<evidence type="ECO:0000256" key="1">
    <source>
        <dbReference type="SAM" id="MobiDB-lite"/>
    </source>
</evidence>
<dbReference type="Proteomes" id="UP000231279">
    <property type="component" value="Unassembled WGS sequence"/>
</dbReference>
<evidence type="ECO:0000313" key="3">
    <source>
        <dbReference type="Proteomes" id="UP000231279"/>
    </source>
</evidence>
<comment type="caution">
    <text evidence="2">The sequence shown here is derived from an EMBL/GenBank/DDBJ whole genome shotgun (WGS) entry which is preliminary data.</text>
</comment>
<feature type="region of interest" description="Disordered" evidence="1">
    <location>
        <begin position="73"/>
        <end position="95"/>
    </location>
</feature>
<evidence type="ECO:0000313" key="2">
    <source>
        <dbReference type="EMBL" id="PIN04385.1"/>
    </source>
</evidence>
<dbReference type="EMBL" id="NKXS01005176">
    <property type="protein sequence ID" value="PIN04385.1"/>
    <property type="molecule type" value="Genomic_DNA"/>
</dbReference>
<sequence length="95" mass="11044">MPCKNAQKERRPQKTTYCRVGQEDNSACFNSLHSYIDHKGYVVKGLHFILCPEILGEVGWECRKFFPPHCNRPNNVHKRPSPQESRYCLPLTSPK</sequence>
<accession>A0A2G9GGR1</accession>
<organism evidence="2 3">
    <name type="scientific">Handroanthus impetiginosus</name>
    <dbReference type="NCBI Taxonomy" id="429701"/>
    <lineage>
        <taxon>Eukaryota</taxon>
        <taxon>Viridiplantae</taxon>
        <taxon>Streptophyta</taxon>
        <taxon>Embryophyta</taxon>
        <taxon>Tracheophyta</taxon>
        <taxon>Spermatophyta</taxon>
        <taxon>Magnoliopsida</taxon>
        <taxon>eudicotyledons</taxon>
        <taxon>Gunneridae</taxon>
        <taxon>Pentapetalae</taxon>
        <taxon>asterids</taxon>
        <taxon>lamiids</taxon>
        <taxon>Lamiales</taxon>
        <taxon>Bignoniaceae</taxon>
        <taxon>Crescentiina</taxon>
        <taxon>Tabebuia alliance</taxon>
        <taxon>Handroanthus</taxon>
    </lineage>
</organism>
<protein>
    <submittedName>
        <fullName evidence="2">Uncharacterized protein</fullName>
    </submittedName>
</protein>
<proteinExistence type="predicted"/>
<keyword evidence="3" id="KW-1185">Reference proteome</keyword>
<gene>
    <name evidence="2" type="ORF">CDL12_23082</name>
</gene>
<dbReference type="AlphaFoldDB" id="A0A2G9GGR1"/>
<reference evidence="3" key="1">
    <citation type="journal article" date="2018" name="Gigascience">
        <title>Genome assembly of the Pink Ipe (Handroanthus impetiginosus, Bignoniaceae), a highly valued, ecologically keystone Neotropical timber forest tree.</title>
        <authorList>
            <person name="Silva-Junior O.B."/>
            <person name="Grattapaglia D."/>
            <person name="Novaes E."/>
            <person name="Collevatti R.G."/>
        </authorList>
    </citation>
    <scope>NUCLEOTIDE SEQUENCE [LARGE SCALE GENOMIC DNA]</scope>
    <source>
        <strain evidence="3">cv. UFG-1</strain>
    </source>
</reference>
<name>A0A2G9GGR1_9LAMI</name>